<dbReference type="EMBL" id="BAAAEW010000011">
    <property type="protein sequence ID" value="GAA0750695.1"/>
    <property type="molecule type" value="Genomic_DNA"/>
</dbReference>
<gene>
    <name evidence="2" type="ORF">GCM10009107_22800</name>
</gene>
<sequence length="176" mass="19445">MQEPQFNPFAPPTIETERKTTDCVRKGKSVIVPVGFDLPQRCIICNSAAQTPVKSKKLYWHSPWLYLLIPLNILIYLVVGLLARKSFVVSPGLCEAHASRRKRRVGVAMAIALVALCLGVGLLARGQQLPGIGMLSWGLVSLIVAMFLGRKVYPRKITKEYLKLGGCKEPFLASLE</sequence>
<comment type="caution">
    <text evidence="2">The sequence shown here is derived from an EMBL/GenBank/DDBJ whole genome shotgun (WGS) entry which is preliminary data.</text>
</comment>
<name>A0ABN1K005_9BURK</name>
<protein>
    <submittedName>
        <fullName evidence="2">Uncharacterized protein</fullName>
    </submittedName>
</protein>
<evidence type="ECO:0000313" key="2">
    <source>
        <dbReference type="EMBL" id="GAA0750695.1"/>
    </source>
</evidence>
<feature type="transmembrane region" description="Helical" evidence="1">
    <location>
        <begin position="130"/>
        <end position="149"/>
    </location>
</feature>
<evidence type="ECO:0000256" key="1">
    <source>
        <dbReference type="SAM" id="Phobius"/>
    </source>
</evidence>
<keyword evidence="1" id="KW-1133">Transmembrane helix</keyword>
<dbReference type="Proteomes" id="UP001500279">
    <property type="component" value="Unassembled WGS sequence"/>
</dbReference>
<feature type="transmembrane region" description="Helical" evidence="1">
    <location>
        <begin position="64"/>
        <end position="84"/>
    </location>
</feature>
<keyword evidence="1" id="KW-0472">Membrane</keyword>
<proteinExistence type="predicted"/>
<keyword evidence="3" id="KW-1185">Reference proteome</keyword>
<evidence type="ECO:0000313" key="3">
    <source>
        <dbReference type="Proteomes" id="UP001500279"/>
    </source>
</evidence>
<accession>A0ABN1K005</accession>
<keyword evidence="1" id="KW-0812">Transmembrane</keyword>
<feature type="transmembrane region" description="Helical" evidence="1">
    <location>
        <begin position="105"/>
        <end position="124"/>
    </location>
</feature>
<reference evidence="2 3" key="1">
    <citation type="journal article" date="2019" name="Int. J. Syst. Evol. Microbiol.">
        <title>The Global Catalogue of Microorganisms (GCM) 10K type strain sequencing project: providing services to taxonomists for standard genome sequencing and annotation.</title>
        <authorList>
            <consortium name="The Broad Institute Genomics Platform"/>
            <consortium name="The Broad Institute Genome Sequencing Center for Infectious Disease"/>
            <person name="Wu L."/>
            <person name="Ma J."/>
        </authorList>
    </citation>
    <scope>NUCLEOTIDE SEQUENCE [LARGE SCALE GENOMIC DNA]</scope>
    <source>
        <strain evidence="2 3">JCM 15503</strain>
    </source>
</reference>
<organism evidence="2 3">
    <name type="scientific">Ideonella azotifigens</name>
    <dbReference type="NCBI Taxonomy" id="513160"/>
    <lineage>
        <taxon>Bacteria</taxon>
        <taxon>Pseudomonadati</taxon>
        <taxon>Pseudomonadota</taxon>
        <taxon>Betaproteobacteria</taxon>
        <taxon>Burkholderiales</taxon>
        <taxon>Sphaerotilaceae</taxon>
        <taxon>Ideonella</taxon>
    </lineage>
</organism>
<dbReference type="RefSeq" id="WP_141289290.1">
    <property type="nucleotide sequence ID" value="NZ_BAAAEW010000011.1"/>
</dbReference>